<dbReference type="RefSeq" id="WP_341598865.1">
    <property type="nucleotide sequence ID" value="NZ_JBAKAZ010000082.1"/>
</dbReference>
<evidence type="ECO:0000313" key="1">
    <source>
        <dbReference type="EMBL" id="MEL0630738.1"/>
    </source>
</evidence>
<proteinExistence type="predicted"/>
<evidence type="ECO:0000313" key="2">
    <source>
        <dbReference type="Proteomes" id="UP001369082"/>
    </source>
</evidence>
<accession>A0ABU9GTT8</accession>
<reference evidence="1 2" key="1">
    <citation type="submission" date="2024-02" db="EMBL/GenBank/DDBJ databases">
        <title>Bacteria isolated from the canopy kelp, Nereocystis luetkeana.</title>
        <authorList>
            <person name="Pfister C.A."/>
            <person name="Younker I.T."/>
            <person name="Light S.H."/>
        </authorList>
    </citation>
    <scope>NUCLEOTIDE SEQUENCE [LARGE SCALE GENOMIC DNA]</scope>
    <source>
        <strain evidence="1 2">TI.1.05</strain>
    </source>
</reference>
<gene>
    <name evidence="1" type="ORF">V6256_14100</name>
</gene>
<comment type="caution">
    <text evidence="1">The sequence shown here is derived from an EMBL/GenBank/DDBJ whole genome shotgun (WGS) entry which is preliminary data.</text>
</comment>
<keyword evidence="2" id="KW-1185">Reference proteome</keyword>
<dbReference type="Proteomes" id="UP001369082">
    <property type="component" value="Unassembled WGS sequence"/>
</dbReference>
<protein>
    <submittedName>
        <fullName evidence="1">Uncharacterized protein</fullName>
    </submittedName>
</protein>
<name>A0ABU9GTT8_9GAMM</name>
<organism evidence="1 2">
    <name type="scientific">Psychromonas aquatilis</name>
    <dbReference type="NCBI Taxonomy" id="2005072"/>
    <lineage>
        <taxon>Bacteria</taxon>
        <taxon>Pseudomonadati</taxon>
        <taxon>Pseudomonadota</taxon>
        <taxon>Gammaproteobacteria</taxon>
        <taxon>Alteromonadales</taxon>
        <taxon>Psychromonadaceae</taxon>
        <taxon>Psychromonas</taxon>
    </lineage>
</organism>
<dbReference type="EMBL" id="JBAKAZ010000082">
    <property type="protein sequence ID" value="MEL0630738.1"/>
    <property type="molecule type" value="Genomic_DNA"/>
</dbReference>
<sequence>MKKSELLKTDHHIQLNWLDNQIAKTTDGKNDSFFDLKVAVRAYEKLKKNLIPSEHEIEHFMDVQLSDNGLRRLVTAMRVYQKRCNAERLQVEITQLNKAKLDELVLLSGKTKIEIINALISTANIEDFKNSNK</sequence>